<dbReference type="PROSITE" id="PS51352">
    <property type="entry name" value="THIOREDOXIN_2"/>
    <property type="match status" value="1"/>
</dbReference>
<dbReference type="InterPro" id="IPR013766">
    <property type="entry name" value="Thioredoxin_domain"/>
</dbReference>
<dbReference type="Pfam" id="PF00578">
    <property type="entry name" value="AhpC-TSA"/>
    <property type="match status" value="1"/>
</dbReference>
<comment type="caution">
    <text evidence="2">The sequence shown here is derived from an EMBL/GenBank/DDBJ whole genome shotgun (WGS) entry which is preliminary data.</text>
</comment>
<keyword evidence="3" id="KW-1185">Reference proteome</keyword>
<dbReference type="CDD" id="cd02970">
    <property type="entry name" value="PRX_like2"/>
    <property type="match status" value="1"/>
</dbReference>
<organism evidence="2 3">
    <name type="scientific">Sphingorhabdus contaminans</name>
    <dbReference type="NCBI Taxonomy" id="1343899"/>
    <lineage>
        <taxon>Bacteria</taxon>
        <taxon>Pseudomonadati</taxon>
        <taxon>Pseudomonadota</taxon>
        <taxon>Alphaproteobacteria</taxon>
        <taxon>Sphingomonadales</taxon>
        <taxon>Sphingomonadaceae</taxon>
        <taxon>Sphingorhabdus</taxon>
    </lineage>
</organism>
<dbReference type="EMBL" id="VKKU01000002">
    <property type="protein sequence ID" value="TSB02218.1"/>
    <property type="molecule type" value="Genomic_DNA"/>
</dbReference>
<dbReference type="InterPro" id="IPR036249">
    <property type="entry name" value="Thioredoxin-like_sf"/>
</dbReference>
<dbReference type="Gene3D" id="3.40.30.10">
    <property type="entry name" value="Glutaredoxin"/>
    <property type="match status" value="1"/>
</dbReference>
<gene>
    <name evidence="2" type="ORF">FOM92_14000</name>
</gene>
<dbReference type="GO" id="GO:0016209">
    <property type="term" value="F:antioxidant activity"/>
    <property type="evidence" value="ECO:0007669"/>
    <property type="project" value="InterPro"/>
</dbReference>
<evidence type="ECO:0000313" key="3">
    <source>
        <dbReference type="Proteomes" id="UP000320160"/>
    </source>
</evidence>
<evidence type="ECO:0000259" key="1">
    <source>
        <dbReference type="PROSITE" id="PS51352"/>
    </source>
</evidence>
<dbReference type="AlphaFoldDB" id="A0A553WBZ3"/>
<dbReference type="RefSeq" id="WP_143777436.1">
    <property type="nucleotide sequence ID" value="NZ_VKKU01000002.1"/>
</dbReference>
<reference evidence="2 3" key="1">
    <citation type="submission" date="2019-07" db="EMBL/GenBank/DDBJ databases">
        <authorList>
            <person name="Park M."/>
        </authorList>
    </citation>
    <scope>NUCLEOTIDE SEQUENCE [LARGE SCALE GENOMIC DNA]</scope>
    <source>
        <strain evidence="2 3">KCTC32445</strain>
    </source>
</reference>
<protein>
    <submittedName>
        <fullName evidence="2">AhpC/TSA family protein</fullName>
    </submittedName>
</protein>
<proteinExistence type="predicted"/>
<dbReference type="Proteomes" id="UP000320160">
    <property type="component" value="Unassembled WGS sequence"/>
</dbReference>
<name>A0A553WBZ3_9SPHN</name>
<evidence type="ECO:0000313" key="2">
    <source>
        <dbReference type="EMBL" id="TSB02218.1"/>
    </source>
</evidence>
<dbReference type="SUPFAM" id="SSF52833">
    <property type="entry name" value="Thioredoxin-like"/>
    <property type="match status" value="1"/>
</dbReference>
<accession>A0A553WBZ3</accession>
<dbReference type="InterPro" id="IPR000866">
    <property type="entry name" value="AhpC/TSA"/>
</dbReference>
<dbReference type="GO" id="GO:0016491">
    <property type="term" value="F:oxidoreductase activity"/>
    <property type="evidence" value="ECO:0007669"/>
    <property type="project" value="InterPro"/>
</dbReference>
<dbReference type="OrthoDB" id="9809746at2"/>
<feature type="domain" description="Thioredoxin" evidence="1">
    <location>
        <begin position="62"/>
        <end position="233"/>
    </location>
</feature>
<sequence>MNQPIVTALEQAVQHVRDRDVPLAERLNYIASQVRTLSPEFANAVDTFVDRLERSGAGDQAPAVGDVMPSFILPDDQGRLVSLEQLLEVAPVVVAFHRGHWCPYCRLNAAGLAQIENDIKPVQIVAISAETQSYTRELKAESRANFPFLTDVSNGYALSLNLAIWVDDAMSELIASVGWDIPKYQGSDGWILPIPSVFVVGQDGLIKARHVDPDYRRRLELNDLRIAARSVLA</sequence>